<comment type="caution">
    <text evidence="1">The sequence shown here is derived from an EMBL/GenBank/DDBJ whole genome shotgun (WGS) entry which is preliminary data.</text>
</comment>
<evidence type="ECO:0000313" key="2">
    <source>
        <dbReference type="Proteomes" id="UP001157017"/>
    </source>
</evidence>
<keyword evidence="2" id="KW-1185">Reference proteome</keyword>
<dbReference type="InterPro" id="IPR027417">
    <property type="entry name" value="P-loop_NTPase"/>
</dbReference>
<dbReference type="Proteomes" id="UP001157017">
    <property type="component" value="Unassembled WGS sequence"/>
</dbReference>
<name>A0ABQ6JAC6_9ACTN</name>
<protein>
    <recommendedName>
        <fullName evidence="3">Type II secretion system protein GspE N-terminal domain-containing protein</fullName>
    </recommendedName>
</protein>
<proteinExistence type="predicted"/>
<sequence>MSVGEQIERHTVDRASAAVIGATAREEGMSTLRQDGWLKVLEGVTSIEEVLRVVA</sequence>
<organism evidence="1 2">
    <name type="scientific">Angustibacter aerolatus</name>
    <dbReference type="NCBI Taxonomy" id="1162965"/>
    <lineage>
        <taxon>Bacteria</taxon>
        <taxon>Bacillati</taxon>
        <taxon>Actinomycetota</taxon>
        <taxon>Actinomycetes</taxon>
        <taxon>Kineosporiales</taxon>
        <taxon>Kineosporiaceae</taxon>
    </lineage>
</organism>
<evidence type="ECO:0000313" key="1">
    <source>
        <dbReference type="EMBL" id="GMA85140.1"/>
    </source>
</evidence>
<evidence type="ECO:0008006" key="3">
    <source>
        <dbReference type="Google" id="ProtNLM"/>
    </source>
</evidence>
<reference evidence="2" key="1">
    <citation type="journal article" date="2019" name="Int. J. Syst. Evol. Microbiol.">
        <title>The Global Catalogue of Microorganisms (GCM) 10K type strain sequencing project: providing services to taxonomists for standard genome sequencing and annotation.</title>
        <authorList>
            <consortium name="The Broad Institute Genomics Platform"/>
            <consortium name="The Broad Institute Genome Sequencing Center for Infectious Disease"/>
            <person name="Wu L."/>
            <person name="Ma J."/>
        </authorList>
    </citation>
    <scope>NUCLEOTIDE SEQUENCE [LARGE SCALE GENOMIC DNA]</scope>
    <source>
        <strain evidence="2">NBRC 108730</strain>
    </source>
</reference>
<accession>A0ABQ6JAC6</accession>
<gene>
    <name evidence="1" type="ORF">GCM10025868_03900</name>
</gene>
<dbReference type="Gene3D" id="3.40.50.300">
    <property type="entry name" value="P-loop containing nucleotide triphosphate hydrolases"/>
    <property type="match status" value="1"/>
</dbReference>
<dbReference type="EMBL" id="BSUZ01000001">
    <property type="protein sequence ID" value="GMA85140.1"/>
    <property type="molecule type" value="Genomic_DNA"/>
</dbReference>